<evidence type="ECO:0000259" key="5">
    <source>
        <dbReference type="PROSITE" id="PS50865"/>
    </source>
</evidence>
<accession>A0A284RGI9</accession>
<dbReference type="InterPro" id="IPR002893">
    <property type="entry name" value="Znf_MYND"/>
</dbReference>
<keyword evidence="1" id="KW-0479">Metal-binding</keyword>
<keyword evidence="3" id="KW-0862">Zinc</keyword>
<dbReference type="SUPFAM" id="SSF144232">
    <property type="entry name" value="HIT/MYND zinc finger-like"/>
    <property type="match status" value="1"/>
</dbReference>
<evidence type="ECO:0000256" key="3">
    <source>
        <dbReference type="ARBA" id="ARBA00022833"/>
    </source>
</evidence>
<dbReference type="PROSITE" id="PS50865">
    <property type="entry name" value="ZF_MYND_2"/>
    <property type="match status" value="1"/>
</dbReference>
<evidence type="ECO:0000313" key="6">
    <source>
        <dbReference type="EMBL" id="SJL07874.1"/>
    </source>
</evidence>
<evidence type="ECO:0000256" key="4">
    <source>
        <dbReference type="PROSITE-ProRule" id="PRU00134"/>
    </source>
</evidence>
<dbReference type="OMA" id="YFITIRS"/>
<dbReference type="EMBL" id="FUEG01000008">
    <property type="protein sequence ID" value="SJL07874.1"/>
    <property type="molecule type" value="Genomic_DNA"/>
</dbReference>
<dbReference type="Pfam" id="PF01753">
    <property type="entry name" value="zf-MYND"/>
    <property type="match status" value="1"/>
</dbReference>
<dbReference type="AlphaFoldDB" id="A0A284RGI9"/>
<dbReference type="GO" id="GO:0008270">
    <property type="term" value="F:zinc ion binding"/>
    <property type="evidence" value="ECO:0007669"/>
    <property type="project" value="UniProtKB-KW"/>
</dbReference>
<evidence type="ECO:0000256" key="1">
    <source>
        <dbReference type="ARBA" id="ARBA00022723"/>
    </source>
</evidence>
<dbReference type="OrthoDB" id="2906104at2759"/>
<evidence type="ECO:0000256" key="2">
    <source>
        <dbReference type="ARBA" id="ARBA00022771"/>
    </source>
</evidence>
<sequence>MQQKQIFSFTIIFLVDRSNVSAELTRRDILSPIEAADGAGLYTFSLRELTQRGCITPINGRIVAVAACASERSKRFLSDTAIQGQIRLLPVLILQSVFLSSARVRTLSESLDDRALIKMERYKKEAIKGSLPALSALSQDTTKNATFFPVIVKSIRQHLLTVPIPTTPIDPLLQEWNDTNIAILRTCLVCLKDAISHLEPKDECSITLVSRLWPDVCRCITAFLDIHVVDVSSSSLPLLYRVDAWFTMVDAILFLLLDLSRTTQWWSLMIETSEFIHSLTNTVVCLMAVSEDFSFQARSLNLMSSFCKPVGADPIPAMVYVMQKMPSERIIHLLEGIVSRIQTLPPSSYSLGQSLDIVYFITIRSESFARNFLIHHSIPWTCHLMSRITSERRDGRSHTSSDVMTGLERNTYVCCAYLLKVCFTKGYRWILQAIERHLLELILKSLPLVSSESFGRTTLIALLTELCDVIYTFLIQRSIIVACKKGMDRIACAGLEGYISHGDDSFRQAWMRLKEQVVVRMSFRASFISQGCDNDSCARRDCPRRFTDREKPMQQCSGCFYYSYCTRECQKIMWPTHKIYCKKIKDMRTNGYTVHLTTRDEHFLEGMKLNDIYDHASSIKAQAQHVRRDYPPVIALDYASAPMTVTVRSSLDFKDLDVSPSTWDELVEDARSQKGELVYVRLPRLSDMQESLHCVSMEMRILRA</sequence>
<gene>
    <name evidence="6" type="ORF">ARMOST_11229</name>
</gene>
<feature type="domain" description="MYND-type" evidence="5">
    <location>
        <begin position="539"/>
        <end position="581"/>
    </location>
</feature>
<organism evidence="6 7">
    <name type="scientific">Armillaria ostoyae</name>
    <name type="common">Armillaria root rot fungus</name>
    <dbReference type="NCBI Taxonomy" id="47428"/>
    <lineage>
        <taxon>Eukaryota</taxon>
        <taxon>Fungi</taxon>
        <taxon>Dikarya</taxon>
        <taxon>Basidiomycota</taxon>
        <taxon>Agaricomycotina</taxon>
        <taxon>Agaricomycetes</taxon>
        <taxon>Agaricomycetidae</taxon>
        <taxon>Agaricales</taxon>
        <taxon>Marasmiineae</taxon>
        <taxon>Physalacriaceae</taxon>
        <taxon>Armillaria</taxon>
    </lineage>
</organism>
<proteinExistence type="predicted"/>
<evidence type="ECO:0000313" key="7">
    <source>
        <dbReference type="Proteomes" id="UP000219338"/>
    </source>
</evidence>
<name>A0A284RGI9_ARMOS</name>
<keyword evidence="2 4" id="KW-0863">Zinc-finger</keyword>
<dbReference type="Proteomes" id="UP000219338">
    <property type="component" value="Unassembled WGS sequence"/>
</dbReference>
<dbReference type="Gene3D" id="6.10.140.2220">
    <property type="match status" value="1"/>
</dbReference>
<protein>
    <recommendedName>
        <fullName evidence="5">MYND-type domain-containing protein</fullName>
    </recommendedName>
</protein>
<keyword evidence="7" id="KW-1185">Reference proteome</keyword>
<reference evidence="7" key="1">
    <citation type="journal article" date="2017" name="Nat. Ecol. Evol.">
        <title>Genome expansion and lineage-specific genetic innovations in the forest pathogenic fungi Armillaria.</title>
        <authorList>
            <person name="Sipos G."/>
            <person name="Prasanna A.N."/>
            <person name="Walter M.C."/>
            <person name="O'Connor E."/>
            <person name="Balint B."/>
            <person name="Krizsan K."/>
            <person name="Kiss B."/>
            <person name="Hess J."/>
            <person name="Varga T."/>
            <person name="Slot J."/>
            <person name="Riley R."/>
            <person name="Boka B."/>
            <person name="Rigling D."/>
            <person name="Barry K."/>
            <person name="Lee J."/>
            <person name="Mihaltcheva S."/>
            <person name="LaButti K."/>
            <person name="Lipzen A."/>
            <person name="Waldron R."/>
            <person name="Moloney N.M."/>
            <person name="Sperisen C."/>
            <person name="Kredics L."/>
            <person name="Vagvoelgyi C."/>
            <person name="Patrignani A."/>
            <person name="Fitzpatrick D."/>
            <person name="Nagy I."/>
            <person name="Doyle S."/>
            <person name="Anderson J.B."/>
            <person name="Grigoriev I.V."/>
            <person name="Gueldener U."/>
            <person name="Muensterkoetter M."/>
            <person name="Nagy L.G."/>
        </authorList>
    </citation>
    <scope>NUCLEOTIDE SEQUENCE [LARGE SCALE GENOMIC DNA]</scope>
    <source>
        <strain evidence="7">C18/9</strain>
    </source>
</reference>